<dbReference type="PANTHER" id="PTHR42974">
    <property type="entry name" value="GLUTAMINE SYNTHETASE"/>
    <property type="match status" value="1"/>
</dbReference>
<dbReference type="Pfam" id="PF18318">
    <property type="entry name" value="Gln-synt_C-ter"/>
    <property type="match status" value="1"/>
</dbReference>
<dbReference type="SMART" id="SM01230">
    <property type="entry name" value="Gln-synt_C"/>
    <property type="match status" value="1"/>
</dbReference>
<dbReference type="PANTHER" id="PTHR42974:SF1">
    <property type="entry name" value="TYPE-3 GLUTAMINE SYNTHETASE"/>
    <property type="match status" value="1"/>
</dbReference>
<evidence type="ECO:0000259" key="3">
    <source>
        <dbReference type="PROSITE" id="PS51986"/>
    </source>
</evidence>
<dbReference type="InterPro" id="IPR022147">
    <property type="entry name" value="GSIII_N"/>
</dbReference>
<dbReference type="SUPFAM" id="SSF55931">
    <property type="entry name" value="Glutamine synthetase/guanido kinase"/>
    <property type="match status" value="1"/>
</dbReference>
<keyword evidence="6" id="KW-1185">Reference proteome</keyword>
<dbReference type="Pfam" id="PF00120">
    <property type="entry name" value="Gln-synt_C"/>
    <property type="match status" value="1"/>
</dbReference>
<dbReference type="InterPro" id="IPR008146">
    <property type="entry name" value="Gln_synth_cat_dom"/>
</dbReference>
<dbReference type="Gene3D" id="3.30.590.10">
    <property type="entry name" value="Glutamine synthetase/guanido kinase, catalytic domain"/>
    <property type="match status" value="1"/>
</dbReference>
<dbReference type="InterPro" id="IPR052725">
    <property type="entry name" value="GS_Type-3"/>
</dbReference>
<feature type="domain" description="GS catalytic" evidence="4">
    <location>
        <begin position="163"/>
        <end position="593"/>
    </location>
</feature>
<evidence type="ECO:0000313" key="6">
    <source>
        <dbReference type="Proteomes" id="UP001631949"/>
    </source>
</evidence>
<dbReference type="Pfam" id="PF12437">
    <property type="entry name" value="GSIII_N"/>
    <property type="match status" value="1"/>
</dbReference>
<proteinExistence type="inferred from homology"/>
<dbReference type="InterPro" id="IPR014746">
    <property type="entry name" value="Gln_synth/guanido_kin_cat_dom"/>
</dbReference>
<dbReference type="EMBL" id="JBJUVG010000001">
    <property type="protein sequence ID" value="MFM9412856.1"/>
    <property type="molecule type" value="Genomic_DNA"/>
</dbReference>
<dbReference type="PROSITE" id="PS00181">
    <property type="entry name" value="GLNA_ATP"/>
    <property type="match status" value="1"/>
</dbReference>
<evidence type="ECO:0000259" key="4">
    <source>
        <dbReference type="PROSITE" id="PS51987"/>
    </source>
</evidence>
<dbReference type="Gene3D" id="1.20.120.1560">
    <property type="match status" value="1"/>
</dbReference>
<evidence type="ECO:0000313" key="5">
    <source>
        <dbReference type="EMBL" id="MFM9412856.1"/>
    </source>
</evidence>
<name>A0ABW9GY41_9FIRM</name>
<dbReference type="InterPro" id="IPR008147">
    <property type="entry name" value="Gln_synt_N"/>
</dbReference>
<feature type="domain" description="GS beta-grasp" evidence="3">
    <location>
        <begin position="69"/>
        <end position="158"/>
    </location>
</feature>
<dbReference type="Proteomes" id="UP001631949">
    <property type="component" value="Unassembled WGS sequence"/>
</dbReference>
<evidence type="ECO:0000256" key="1">
    <source>
        <dbReference type="PROSITE-ProRule" id="PRU01330"/>
    </source>
</evidence>
<sequence length="704" mass="79258">MTEFSAETTSKFDLFGADVFSDEVMQQRLPKRIYKSLKATIETGSDLDKDIAEVVAAAMKDWAIERGATHFAHWFQPMTGMTAEKHESFLEPVGNGRAITEFSSNNLVKGEPDASSFPSGGLRDTFEARGYTSWDPSSPAFIKDKSLYIPSVFFSYTGNVLDKKTPLLRSMNAINQQGLRIMRLFGDYATRRIHAYMGAEQEYFLVPLNHYRKRKDLFICGRTLFGAPAPKGQEFEDHYFSAINERVAGFMRELDEALWRLGVPAKIKHSEVAPGQFELVPVFNTCNVANDQNQLVMACMHNIAPHHGLACLLAEKPFQGVNGSGKHINWSIGTDDGVNLLVPGNTAKENARFLLFFCAMLHAVDTYPELLRAVISSSGNDLRLGGDEAPPAILSIYIGEEMLEVLEEIEKGRDYNTVDKGMMELGVNILPKLPKDISDRNRTSPFAYTGNKFEFRMPGASSSTAGPNIAINAAYAEVLRQYADRLEGAENFWDELSRLIVDEIREHKRVVFNGNNYADEWVDEAKRRGLPVINHALDAFMEYNSPKNCSLFTEQQIYTREEIDSRRDIHLLEYIRRINIEALTMVEMGNKNIIPDVLRYEQLLLSILRDKKDLQLNVSESAEYALLAELSGYLNAFRQAVIKLDHSIGSAQALQDDLVACAYSYQDDVTENMKVVRELGDRLEVICDESVWSMPSYTALLLEG</sequence>
<dbReference type="InterPro" id="IPR027303">
    <property type="entry name" value="Gln_synth_gly_rich_site"/>
</dbReference>
<evidence type="ECO:0000256" key="2">
    <source>
        <dbReference type="RuleBase" id="RU000384"/>
    </source>
</evidence>
<dbReference type="InterPro" id="IPR040577">
    <property type="entry name" value="Gln-synt_C"/>
</dbReference>
<dbReference type="PROSITE" id="PS51987">
    <property type="entry name" value="GS_CATALYTIC"/>
    <property type="match status" value="1"/>
</dbReference>
<protein>
    <submittedName>
        <fullName evidence="5">Glutamine synthetase III</fullName>
    </submittedName>
</protein>
<gene>
    <name evidence="5" type="ORF">ACKQTC_00470</name>
</gene>
<comment type="similarity">
    <text evidence="1 2">Belongs to the glutamine synthetase family.</text>
</comment>
<dbReference type="PROSITE" id="PS51986">
    <property type="entry name" value="GS_BETA_GRASP"/>
    <property type="match status" value="1"/>
</dbReference>
<accession>A0ABW9GY41</accession>
<dbReference type="RefSeq" id="WP_408976487.1">
    <property type="nucleotide sequence ID" value="NZ_JBJUVG010000001.1"/>
</dbReference>
<comment type="caution">
    <text evidence="5">The sequence shown here is derived from an EMBL/GenBank/DDBJ whole genome shotgun (WGS) entry which is preliminary data.</text>
</comment>
<reference evidence="5 6" key="1">
    <citation type="journal article" date="2016" name="Int. J. Syst. Evol. Microbiol.">
        <title>Peptococcus simiae sp. nov., isolated from rhesus macaque faeces and emended description of the genus Peptococcus.</title>
        <authorList>
            <person name="Shkoporov A.N."/>
            <person name="Efimov B.A."/>
            <person name="Kondova I."/>
            <person name="Ouwerling B."/>
            <person name="Chaplin A.V."/>
            <person name="Shcherbakova V.A."/>
            <person name="Langermans J.A.M."/>
        </authorList>
    </citation>
    <scope>NUCLEOTIDE SEQUENCE [LARGE SCALE GENOMIC DNA]</scope>
    <source>
        <strain evidence="5 6">M108</strain>
    </source>
</reference>
<organism evidence="5 6">
    <name type="scientific">Peptococcus simiae</name>
    <dbReference type="NCBI Taxonomy" id="1643805"/>
    <lineage>
        <taxon>Bacteria</taxon>
        <taxon>Bacillati</taxon>
        <taxon>Bacillota</taxon>
        <taxon>Clostridia</taxon>
        <taxon>Eubacteriales</taxon>
        <taxon>Peptococcaceae</taxon>
        <taxon>Peptococcus</taxon>
    </lineage>
</organism>